<dbReference type="InterPro" id="IPR036259">
    <property type="entry name" value="MFS_trans_sf"/>
</dbReference>
<evidence type="ECO:0000313" key="4">
    <source>
        <dbReference type="Proteomes" id="UP000694402"/>
    </source>
</evidence>
<keyword evidence="2" id="KW-0812">Transmembrane</keyword>
<keyword evidence="4" id="KW-1185">Reference proteome</keyword>
<comment type="subcellular location">
    <subcellularLocation>
        <location evidence="1">Membrane</location>
        <topology evidence="1">Multi-pass membrane protein</topology>
    </subcellularLocation>
</comment>
<dbReference type="PANTHER" id="PTHR23503">
    <property type="entry name" value="SOLUTE CARRIER FAMILY 2"/>
    <property type="match status" value="1"/>
</dbReference>
<dbReference type="PANTHER" id="PTHR23503:SF35">
    <property type="entry name" value="SOLUTE CARRIER FAMILY 2, FACILITATED GLUCOSE TRANSPORTER MEMBER 9"/>
    <property type="match status" value="1"/>
</dbReference>
<evidence type="ECO:0000256" key="1">
    <source>
        <dbReference type="ARBA" id="ARBA00004141"/>
    </source>
</evidence>
<dbReference type="InterPro" id="IPR045263">
    <property type="entry name" value="GLUT"/>
</dbReference>
<dbReference type="AlphaFoldDB" id="A0A8C8CZL8"/>
<dbReference type="GO" id="GO:0005886">
    <property type="term" value="C:plasma membrane"/>
    <property type="evidence" value="ECO:0007669"/>
    <property type="project" value="TreeGrafter"/>
</dbReference>
<dbReference type="Gene3D" id="1.20.1250.20">
    <property type="entry name" value="MFS general substrate transporter like domains"/>
    <property type="match status" value="1"/>
</dbReference>
<proteinExistence type="predicted"/>
<feature type="transmembrane region" description="Helical" evidence="2">
    <location>
        <begin position="21"/>
        <end position="41"/>
    </location>
</feature>
<feature type="transmembrane region" description="Helical" evidence="2">
    <location>
        <begin position="120"/>
        <end position="138"/>
    </location>
</feature>
<organism evidence="3 4">
    <name type="scientific">Oncorhynchus tshawytscha</name>
    <name type="common">Chinook salmon</name>
    <name type="synonym">Salmo tshawytscha</name>
    <dbReference type="NCBI Taxonomy" id="74940"/>
    <lineage>
        <taxon>Eukaryota</taxon>
        <taxon>Metazoa</taxon>
        <taxon>Chordata</taxon>
        <taxon>Craniata</taxon>
        <taxon>Vertebrata</taxon>
        <taxon>Euteleostomi</taxon>
        <taxon>Actinopterygii</taxon>
        <taxon>Neopterygii</taxon>
        <taxon>Teleostei</taxon>
        <taxon>Protacanthopterygii</taxon>
        <taxon>Salmoniformes</taxon>
        <taxon>Salmonidae</taxon>
        <taxon>Salmoninae</taxon>
        <taxon>Oncorhynchus</taxon>
    </lineage>
</organism>
<dbReference type="GeneTree" id="ENSGT00940000159192"/>
<protein>
    <submittedName>
        <fullName evidence="3">Uncharacterized protein</fullName>
    </submittedName>
</protein>
<reference evidence="3" key="1">
    <citation type="submission" date="2025-08" db="UniProtKB">
        <authorList>
            <consortium name="Ensembl"/>
        </authorList>
    </citation>
    <scope>IDENTIFICATION</scope>
</reference>
<reference evidence="3" key="2">
    <citation type="submission" date="2025-09" db="UniProtKB">
        <authorList>
            <consortium name="Ensembl"/>
        </authorList>
    </citation>
    <scope>IDENTIFICATION</scope>
</reference>
<evidence type="ECO:0000313" key="3">
    <source>
        <dbReference type="Ensembl" id="ENSOTSP00005019419.2"/>
    </source>
</evidence>
<feature type="transmembrane region" description="Helical" evidence="2">
    <location>
        <begin position="239"/>
        <end position="258"/>
    </location>
</feature>
<dbReference type="SUPFAM" id="SSF103473">
    <property type="entry name" value="MFS general substrate transporter"/>
    <property type="match status" value="1"/>
</dbReference>
<dbReference type="GO" id="GO:0070837">
    <property type="term" value="P:dehydroascorbic acid transport"/>
    <property type="evidence" value="ECO:0007669"/>
    <property type="project" value="TreeGrafter"/>
</dbReference>
<dbReference type="GO" id="GO:0055056">
    <property type="term" value="F:D-glucose transmembrane transporter activity"/>
    <property type="evidence" value="ECO:0007669"/>
    <property type="project" value="TreeGrafter"/>
</dbReference>
<sequence length="409" mass="45302">TDCHCQNSPASHPDLDWIPQRITACLVDVAFFGALGSFYLYRYDLSFVNTLALVSQFIVSPRMYSLGTVEGSWRVWVHVFWPGGRSVNVKGTLLLNNGFAVIAALLLHCIVCSIHCNSMLVILLSLLSLLLMFFYLLGFPQESRWNFLFVFLALPTLLQLCVLPYVPGSPDFLLMEKKDEATFRSLLVKENVSTELEEMHAENLVITVVVTMACYQLCDMNIWYSTNGIIWDSGFAEIVIPYIVQSTGGIITLAAIVVSPLSRSLSLSLFLSLFLSLSLSLFLLDSVSVSLLSVGLSLSSSLSLLLSLSQGEPFDKHYPIGIATPAGMLNPLCVSLQESLQTYAFLVFMVVCVLGAVFLYLILPKSKTFLDISQSFSKSTRPSSLTRKCRTYLPSIKLEVHGKVIDVEL</sequence>
<dbReference type="Ensembl" id="ENSOTST00005021121.2">
    <property type="protein sequence ID" value="ENSOTSP00005019419.2"/>
    <property type="gene ID" value="ENSOTSG00005009449.2"/>
</dbReference>
<keyword evidence="2" id="KW-1133">Transmembrane helix</keyword>
<feature type="transmembrane region" description="Helical" evidence="2">
    <location>
        <begin position="343"/>
        <end position="363"/>
    </location>
</feature>
<name>A0A8C8CZL8_ONCTS</name>
<keyword evidence="2" id="KW-0472">Membrane</keyword>
<dbReference type="Proteomes" id="UP000694402">
    <property type="component" value="Unassembled WGS sequence"/>
</dbReference>
<evidence type="ECO:0000256" key="2">
    <source>
        <dbReference type="SAM" id="Phobius"/>
    </source>
</evidence>
<dbReference type="GO" id="GO:0046323">
    <property type="term" value="P:D-glucose import"/>
    <property type="evidence" value="ECO:0007669"/>
    <property type="project" value="TreeGrafter"/>
</dbReference>
<feature type="transmembrane region" description="Helical" evidence="2">
    <location>
        <begin position="265"/>
        <end position="284"/>
    </location>
</feature>
<accession>A0A8C8CZL8</accession>
<feature type="transmembrane region" description="Helical" evidence="2">
    <location>
        <begin position="93"/>
        <end position="114"/>
    </location>
</feature>
<feature type="transmembrane region" description="Helical" evidence="2">
    <location>
        <begin position="145"/>
        <end position="166"/>
    </location>
</feature>